<dbReference type="STRING" id="1070130.FVIR_GE00224"/>
<dbReference type="CDD" id="cd07316">
    <property type="entry name" value="terB_like_DjlA"/>
    <property type="match status" value="1"/>
</dbReference>
<dbReference type="PRINTS" id="PR00625">
    <property type="entry name" value="JDOMAIN"/>
</dbReference>
<dbReference type="OrthoDB" id="9782583at2"/>
<dbReference type="InterPro" id="IPR036869">
    <property type="entry name" value="J_dom_sf"/>
</dbReference>
<evidence type="ECO:0000256" key="1">
    <source>
        <dbReference type="ARBA" id="ARBA00023186"/>
    </source>
</evidence>
<evidence type="ECO:0000313" key="5">
    <source>
        <dbReference type="Proteomes" id="UP000095665"/>
    </source>
</evidence>
<dbReference type="RefSeq" id="WP_067497845.1">
    <property type="nucleotide sequence ID" value="NZ_LN999832.1"/>
</dbReference>
<dbReference type="InterPro" id="IPR029024">
    <property type="entry name" value="TerB-like"/>
</dbReference>
<proteinExistence type="predicted"/>
<dbReference type="Gene3D" id="1.10.287.110">
    <property type="entry name" value="DnaJ domain"/>
    <property type="match status" value="1"/>
</dbReference>
<keyword evidence="2" id="KW-1133">Transmembrane helix</keyword>
<evidence type="ECO:0000259" key="3">
    <source>
        <dbReference type="PROSITE" id="PS50076"/>
    </source>
</evidence>
<sequence length="279" mass="32439">MRYWGNLLGIILPILAGGSFWALILGLLIGYIVDRVKDISIVTNSNYFSDQQICQETKKKIFLCTTFQVMGYLTKSKGRVTKVDIINANNVMVRMNLNDSLKKIAQEAFREGKNSNFSLRHQLHEFRQICLGSFDFKRMFLEIQIQAAFADGSLHPNERQILYLIAEELSINRSQFYEFISMIEGSTQFSEQQESYQSEYCKTEQSHQSMLEDACKTLGVIPQDDTQKIKRAYRKLMSENHPDKLIAKGLSPQRIEMAKKKTQTIQKAYNFLKREKRFR</sequence>
<reference evidence="5" key="1">
    <citation type="submission" date="2016-01" db="EMBL/GenBank/DDBJ databases">
        <authorList>
            <person name="Husnik F."/>
        </authorList>
    </citation>
    <scope>NUCLEOTIDE SEQUENCE [LARGE SCALE GENOMIC DNA]</scope>
</reference>
<dbReference type="SUPFAM" id="SSF46565">
    <property type="entry name" value="Chaperone J-domain"/>
    <property type="match status" value="1"/>
</dbReference>
<dbReference type="KEGG" id="ged:FVIR_GE00224"/>
<dbReference type="Pfam" id="PF05099">
    <property type="entry name" value="TerB"/>
    <property type="match status" value="1"/>
</dbReference>
<dbReference type="AlphaFoldDB" id="A0A143WQR9"/>
<accession>A0A143WQR9</accession>
<feature type="domain" description="J" evidence="3">
    <location>
        <begin position="213"/>
        <end position="279"/>
    </location>
</feature>
<dbReference type="CDD" id="cd06257">
    <property type="entry name" value="DnaJ"/>
    <property type="match status" value="1"/>
</dbReference>
<dbReference type="Proteomes" id="UP000095665">
    <property type="component" value="Chromosome I"/>
</dbReference>
<evidence type="ECO:0000313" key="4">
    <source>
        <dbReference type="EMBL" id="CUX96084.1"/>
    </source>
</evidence>
<keyword evidence="5" id="KW-1185">Reference proteome</keyword>
<dbReference type="EMBL" id="LN999832">
    <property type="protein sequence ID" value="CUX96084.1"/>
    <property type="molecule type" value="Genomic_DNA"/>
</dbReference>
<keyword evidence="2" id="KW-0472">Membrane</keyword>
<dbReference type="NCBIfam" id="NF006948">
    <property type="entry name" value="PRK09430.1"/>
    <property type="match status" value="1"/>
</dbReference>
<dbReference type="PROSITE" id="PS50076">
    <property type="entry name" value="DNAJ_2"/>
    <property type="match status" value="1"/>
</dbReference>
<keyword evidence="2" id="KW-0812">Transmembrane</keyword>
<evidence type="ECO:0000256" key="2">
    <source>
        <dbReference type="SAM" id="Phobius"/>
    </source>
</evidence>
<dbReference type="InterPro" id="IPR001623">
    <property type="entry name" value="DnaJ_domain"/>
</dbReference>
<keyword evidence="1" id="KW-0143">Chaperone</keyword>
<dbReference type="Pfam" id="PF00226">
    <property type="entry name" value="DnaJ"/>
    <property type="match status" value="1"/>
</dbReference>
<gene>
    <name evidence="4" type="primary">djlA</name>
    <name evidence="4" type="ORF">FVIR_GE00224</name>
</gene>
<dbReference type="SMART" id="SM00271">
    <property type="entry name" value="DnaJ"/>
    <property type="match status" value="1"/>
</dbReference>
<dbReference type="Gene3D" id="1.10.3680.10">
    <property type="entry name" value="TerB-like"/>
    <property type="match status" value="1"/>
</dbReference>
<dbReference type="PATRIC" id="fig|1070130.3.peg.363"/>
<dbReference type="InterPro" id="IPR007791">
    <property type="entry name" value="DjlA_N"/>
</dbReference>
<name>A0A143WQR9_9ENTR</name>
<feature type="transmembrane region" description="Helical" evidence="2">
    <location>
        <begin position="7"/>
        <end position="33"/>
    </location>
</feature>
<protein>
    <submittedName>
        <fullName evidence="4">DnaJ-like protein DjlA</fullName>
    </submittedName>
</protein>
<organism evidence="4 5">
    <name type="scientific">Candidatus Gullanella endobia</name>
    <dbReference type="NCBI Taxonomy" id="1070130"/>
    <lineage>
        <taxon>Bacteria</taxon>
        <taxon>Pseudomonadati</taxon>
        <taxon>Pseudomonadota</taxon>
        <taxon>Gammaproteobacteria</taxon>
        <taxon>Enterobacterales</taxon>
        <taxon>Enterobacteriaceae</taxon>
        <taxon>Candidatus Gullanella</taxon>
    </lineage>
</organism>